<feature type="non-terminal residue" evidence="4">
    <location>
        <position position="138"/>
    </location>
</feature>
<evidence type="ECO:0000256" key="3">
    <source>
        <dbReference type="PROSITE-ProRule" id="PRU00221"/>
    </source>
</evidence>
<feature type="non-terminal residue" evidence="4">
    <location>
        <position position="1"/>
    </location>
</feature>
<dbReference type="Proteomes" id="UP000297245">
    <property type="component" value="Unassembled WGS sequence"/>
</dbReference>
<dbReference type="EMBL" id="ML181419">
    <property type="protein sequence ID" value="THU75876.1"/>
    <property type="molecule type" value="Genomic_DNA"/>
</dbReference>
<gene>
    <name evidence="4" type="ORF">K435DRAFT_611257</name>
</gene>
<protein>
    <submittedName>
        <fullName evidence="4">WD40 repeat-like protein</fullName>
    </submittedName>
</protein>
<dbReference type="PROSITE" id="PS50082">
    <property type="entry name" value="WD_REPEATS_2"/>
    <property type="match status" value="2"/>
</dbReference>
<dbReference type="PROSITE" id="PS00678">
    <property type="entry name" value="WD_REPEATS_1"/>
    <property type="match status" value="1"/>
</dbReference>
<name>A0A4S8KK44_DENBC</name>
<keyword evidence="1 3" id="KW-0853">WD repeat</keyword>
<dbReference type="Pfam" id="PF00400">
    <property type="entry name" value="WD40"/>
    <property type="match status" value="2"/>
</dbReference>
<dbReference type="InterPro" id="IPR020472">
    <property type="entry name" value="WD40_PAC1"/>
</dbReference>
<dbReference type="Gene3D" id="2.130.10.10">
    <property type="entry name" value="YVTN repeat-like/Quinoprotein amine dehydrogenase"/>
    <property type="match status" value="1"/>
</dbReference>
<dbReference type="OrthoDB" id="2615105at2759"/>
<dbReference type="PRINTS" id="PR00320">
    <property type="entry name" value="GPROTEINBRPT"/>
</dbReference>
<reference evidence="4 5" key="1">
    <citation type="journal article" date="2019" name="Nat. Ecol. Evol.">
        <title>Megaphylogeny resolves global patterns of mushroom evolution.</title>
        <authorList>
            <person name="Varga T."/>
            <person name="Krizsan K."/>
            <person name="Foldi C."/>
            <person name="Dima B."/>
            <person name="Sanchez-Garcia M."/>
            <person name="Sanchez-Ramirez S."/>
            <person name="Szollosi G.J."/>
            <person name="Szarkandi J.G."/>
            <person name="Papp V."/>
            <person name="Albert L."/>
            <person name="Andreopoulos W."/>
            <person name="Angelini C."/>
            <person name="Antonin V."/>
            <person name="Barry K.W."/>
            <person name="Bougher N.L."/>
            <person name="Buchanan P."/>
            <person name="Buyck B."/>
            <person name="Bense V."/>
            <person name="Catcheside P."/>
            <person name="Chovatia M."/>
            <person name="Cooper J."/>
            <person name="Damon W."/>
            <person name="Desjardin D."/>
            <person name="Finy P."/>
            <person name="Geml J."/>
            <person name="Haridas S."/>
            <person name="Hughes K."/>
            <person name="Justo A."/>
            <person name="Karasinski D."/>
            <person name="Kautmanova I."/>
            <person name="Kiss B."/>
            <person name="Kocsube S."/>
            <person name="Kotiranta H."/>
            <person name="LaButti K.M."/>
            <person name="Lechner B.E."/>
            <person name="Liimatainen K."/>
            <person name="Lipzen A."/>
            <person name="Lukacs Z."/>
            <person name="Mihaltcheva S."/>
            <person name="Morgado L.N."/>
            <person name="Niskanen T."/>
            <person name="Noordeloos M.E."/>
            <person name="Ohm R.A."/>
            <person name="Ortiz-Santana B."/>
            <person name="Ovrebo C."/>
            <person name="Racz N."/>
            <person name="Riley R."/>
            <person name="Savchenko A."/>
            <person name="Shiryaev A."/>
            <person name="Soop K."/>
            <person name="Spirin V."/>
            <person name="Szebenyi C."/>
            <person name="Tomsovsky M."/>
            <person name="Tulloss R.E."/>
            <person name="Uehling J."/>
            <person name="Grigoriev I.V."/>
            <person name="Vagvolgyi C."/>
            <person name="Papp T."/>
            <person name="Martin F.M."/>
            <person name="Miettinen O."/>
            <person name="Hibbett D.S."/>
            <person name="Nagy L.G."/>
        </authorList>
    </citation>
    <scope>NUCLEOTIDE SEQUENCE [LARGE SCALE GENOMIC DNA]</scope>
    <source>
        <strain evidence="4 5">CBS 962.96</strain>
    </source>
</reference>
<dbReference type="InterPro" id="IPR019775">
    <property type="entry name" value="WD40_repeat_CS"/>
</dbReference>
<dbReference type="InterPro" id="IPR011047">
    <property type="entry name" value="Quinoprotein_ADH-like_sf"/>
</dbReference>
<proteinExistence type="predicted"/>
<evidence type="ECO:0000256" key="2">
    <source>
        <dbReference type="ARBA" id="ARBA00022737"/>
    </source>
</evidence>
<feature type="repeat" description="WD" evidence="3">
    <location>
        <begin position="106"/>
        <end position="138"/>
    </location>
</feature>
<dbReference type="AlphaFoldDB" id="A0A4S8KK44"/>
<evidence type="ECO:0000256" key="1">
    <source>
        <dbReference type="ARBA" id="ARBA00022574"/>
    </source>
</evidence>
<dbReference type="PANTHER" id="PTHR19848:SF8">
    <property type="entry name" value="F-BOX AND WD REPEAT DOMAIN CONTAINING 7"/>
    <property type="match status" value="1"/>
</dbReference>
<keyword evidence="2" id="KW-0677">Repeat</keyword>
<dbReference type="PROSITE" id="PS50294">
    <property type="entry name" value="WD_REPEATS_REGION"/>
    <property type="match status" value="2"/>
</dbReference>
<dbReference type="InterPro" id="IPR001680">
    <property type="entry name" value="WD40_rpt"/>
</dbReference>
<feature type="repeat" description="WD" evidence="3">
    <location>
        <begin position="63"/>
        <end position="104"/>
    </location>
</feature>
<dbReference type="PANTHER" id="PTHR19848">
    <property type="entry name" value="WD40 REPEAT PROTEIN"/>
    <property type="match status" value="1"/>
</dbReference>
<dbReference type="SUPFAM" id="SSF50998">
    <property type="entry name" value="Quinoprotein alcohol dehydrogenase-like"/>
    <property type="match status" value="1"/>
</dbReference>
<organism evidence="4 5">
    <name type="scientific">Dendrothele bispora (strain CBS 962.96)</name>
    <dbReference type="NCBI Taxonomy" id="1314807"/>
    <lineage>
        <taxon>Eukaryota</taxon>
        <taxon>Fungi</taxon>
        <taxon>Dikarya</taxon>
        <taxon>Basidiomycota</taxon>
        <taxon>Agaricomycotina</taxon>
        <taxon>Agaricomycetes</taxon>
        <taxon>Agaricomycetidae</taxon>
        <taxon>Agaricales</taxon>
        <taxon>Agaricales incertae sedis</taxon>
        <taxon>Dendrothele</taxon>
    </lineage>
</organism>
<sequence length="138" mass="15231">DIQRFMESFSRIIAESTPHLYISALLLSTRKSFLTELGQKHLQNTVKIKGLHTMSSSMNCTKVFEEPAPILGTAYSPDGRYVASGSQDHTVRIWDTQTGEQVGQPLQGHTAQVTSVAYSPDGRCVASGSRDCTVRIWD</sequence>
<keyword evidence="5" id="KW-1185">Reference proteome</keyword>
<evidence type="ECO:0000313" key="4">
    <source>
        <dbReference type="EMBL" id="THU75876.1"/>
    </source>
</evidence>
<dbReference type="SMART" id="SM00320">
    <property type="entry name" value="WD40"/>
    <property type="match status" value="2"/>
</dbReference>
<dbReference type="InterPro" id="IPR015943">
    <property type="entry name" value="WD40/YVTN_repeat-like_dom_sf"/>
</dbReference>
<accession>A0A4S8KK44</accession>
<evidence type="ECO:0000313" key="5">
    <source>
        <dbReference type="Proteomes" id="UP000297245"/>
    </source>
</evidence>